<evidence type="ECO:0000313" key="1">
    <source>
        <dbReference type="Proteomes" id="UP000095283"/>
    </source>
</evidence>
<dbReference type="Proteomes" id="UP000095283">
    <property type="component" value="Unplaced"/>
</dbReference>
<organism evidence="1 2">
    <name type="scientific">Heterorhabditis bacteriophora</name>
    <name type="common">Entomopathogenic nematode worm</name>
    <dbReference type="NCBI Taxonomy" id="37862"/>
    <lineage>
        <taxon>Eukaryota</taxon>
        <taxon>Metazoa</taxon>
        <taxon>Ecdysozoa</taxon>
        <taxon>Nematoda</taxon>
        <taxon>Chromadorea</taxon>
        <taxon>Rhabditida</taxon>
        <taxon>Rhabditina</taxon>
        <taxon>Rhabditomorpha</taxon>
        <taxon>Strongyloidea</taxon>
        <taxon>Heterorhabditidae</taxon>
        <taxon>Heterorhabditis</taxon>
    </lineage>
</organism>
<sequence>MYFHSFIGHVSSVRIQNINFVVMVIQFLLRMLDE</sequence>
<proteinExistence type="predicted"/>
<keyword evidence="1" id="KW-1185">Reference proteome</keyword>
<evidence type="ECO:0000313" key="2">
    <source>
        <dbReference type="WBParaSite" id="Hba_10062"/>
    </source>
</evidence>
<name>A0A1I7WY22_HETBA</name>
<reference evidence="2" key="1">
    <citation type="submission" date="2016-11" db="UniProtKB">
        <authorList>
            <consortium name="WormBaseParasite"/>
        </authorList>
    </citation>
    <scope>IDENTIFICATION</scope>
</reference>
<dbReference type="AlphaFoldDB" id="A0A1I7WY22"/>
<accession>A0A1I7WY22</accession>
<dbReference type="WBParaSite" id="Hba_10062">
    <property type="protein sequence ID" value="Hba_10062"/>
    <property type="gene ID" value="Hba_10062"/>
</dbReference>
<protein>
    <submittedName>
        <fullName evidence="2">Uncharacterized protein</fullName>
    </submittedName>
</protein>